<proteinExistence type="predicted"/>
<keyword evidence="6 11" id="KW-0418">Kinase</keyword>
<dbReference type="InterPro" id="IPR050482">
    <property type="entry name" value="Sensor_HK_TwoCompSys"/>
</dbReference>
<sequence length="432" mass="45669">MIRVYAQNLRQALVRPRFLGSWWPPRAAVYLLANGVTGLLALLAVLPLFVVGVLLSVLVVGIPLLAGLALIGVPAAGLERWFLRLIDGRPLRHGHRVPPRPGLTSWLRTRYTEPSTWQELGFAALLMLVLWPVDLFAVTLGVTVPVALLATPVLFGTLGDAEQVNVLKAYVVTSWPQAFTASAAGLVALVVCAYGIGLLAAARGALSRAILSPPGGWLDQQVVELARSRVRLVDAFEAERGRIERDLHDGAQQRLVALTMMLGLARLDTPAGPLADQLSRAHDEAGLALVQLRELIRGIHPPLLTDFGLEAAVTDLATRSAVRIDVGFAVTQRFPRSVESAAFFVVSEALANLAKHAGADRGEITGGYSGGNLTIEVSDNGRGGADIGAGTGLIGLADRVSVVGGRLSLSSPVGGPTRLVVEIPCQALPDCE</sequence>
<feature type="transmembrane region" description="Helical" evidence="9">
    <location>
        <begin position="178"/>
        <end position="202"/>
    </location>
</feature>
<evidence type="ECO:0000256" key="9">
    <source>
        <dbReference type="SAM" id="Phobius"/>
    </source>
</evidence>
<feature type="domain" description="Histidine kinase/HSP90-like ATPase" evidence="10">
    <location>
        <begin position="337"/>
        <end position="427"/>
    </location>
</feature>
<dbReference type="EMBL" id="FZNR01000010">
    <property type="protein sequence ID" value="SNS11675.1"/>
    <property type="molecule type" value="Genomic_DNA"/>
</dbReference>
<accession>A0A239BUG3</accession>
<feature type="transmembrane region" description="Helical" evidence="9">
    <location>
        <begin position="135"/>
        <end position="158"/>
    </location>
</feature>
<keyword evidence="7" id="KW-0067">ATP-binding</keyword>
<dbReference type="PANTHER" id="PTHR24421">
    <property type="entry name" value="NITRATE/NITRITE SENSOR PROTEIN NARX-RELATED"/>
    <property type="match status" value="1"/>
</dbReference>
<dbReference type="InterPro" id="IPR003594">
    <property type="entry name" value="HATPase_dom"/>
</dbReference>
<evidence type="ECO:0000256" key="3">
    <source>
        <dbReference type="ARBA" id="ARBA00022553"/>
    </source>
</evidence>
<dbReference type="Proteomes" id="UP000198415">
    <property type="component" value="Unassembled WGS sequence"/>
</dbReference>
<dbReference type="GO" id="GO:0000155">
    <property type="term" value="F:phosphorelay sensor kinase activity"/>
    <property type="evidence" value="ECO:0007669"/>
    <property type="project" value="InterPro"/>
</dbReference>
<keyword evidence="5" id="KW-0547">Nucleotide-binding</keyword>
<keyword evidence="12" id="KW-1185">Reference proteome</keyword>
<dbReference type="CDD" id="cd16917">
    <property type="entry name" value="HATPase_UhpB-NarQ-NarX-like"/>
    <property type="match status" value="1"/>
</dbReference>
<dbReference type="InterPro" id="IPR036890">
    <property type="entry name" value="HATPase_C_sf"/>
</dbReference>
<dbReference type="Gene3D" id="1.20.5.1930">
    <property type="match status" value="1"/>
</dbReference>
<evidence type="ECO:0000259" key="10">
    <source>
        <dbReference type="SMART" id="SM00387"/>
    </source>
</evidence>
<reference evidence="11 12" key="1">
    <citation type="submission" date="2017-06" db="EMBL/GenBank/DDBJ databases">
        <authorList>
            <person name="Kim H.J."/>
            <person name="Triplett B.A."/>
        </authorList>
    </citation>
    <scope>NUCLEOTIDE SEQUENCE [LARGE SCALE GENOMIC DNA]</scope>
    <source>
        <strain evidence="11 12">DSM 43151</strain>
    </source>
</reference>
<name>A0A239BUG3_9ACTN</name>
<evidence type="ECO:0000256" key="5">
    <source>
        <dbReference type="ARBA" id="ARBA00022741"/>
    </source>
</evidence>
<evidence type="ECO:0000256" key="8">
    <source>
        <dbReference type="ARBA" id="ARBA00023012"/>
    </source>
</evidence>
<evidence type="ECO:0000256" key="7">
    <source>
        <dbReference type="ARBA" id="ARBA00022840"/>
    </source>
</evidence>
<dbReference type="InterPro" id="IPR011712">
    <property type="entry name" value="Sig_transdc_His_kin_sub3_dim/P"/>
</dbReference>
<feature type="transmembrane region" description="Helical" evidence="9">
    <location>
        <begin position="27"/>
        <end position="49"/>
    </location>
</feature>
<evidence type="ECO:0000256" key="4">
    <source>
        <dbReference type="ARBA" id="ARBA00022679"/>
    </source>
</evidence>
<dbReference type="Gene3D" id="3.30.565.10">
    <property type="entry name" value="Histidine kinase-like ATPase, C-terminal domain"/>
    <property type="match status" value="1"/>
</dbReference>
<dbReference type="PANTHER" id="PTHR24421:SF10">
    <property type="entry name" value="NITRATE_NITRITE SENSOR PROTEIN NARQ"/>
    <property type="match status" value="1"/>
</dbReference>
<dbReference type="GO" id="GO:0016020">
    <property type="term" value="C:membrane"/>
    <property type="evidence" value="ECO:0007669"/>
    <property type="project" value="InterPro"/>
</dbReference>
<evidence type="ECO:0000313" key="11">
    <source>
        <dbReference type="EMBL" id="SNS11675.1"/>
    </source>
</evidence>
<keyword evidence="4" id="KW-0808">Transferase</keyword>
<dbReference type="GO" id="GO:0046983">
    <property type="term" value="F:protein dimerization activity"/>
    <property type="evidence" value="ECO:0007669"/>
    <property type="project" value="InterPro"/>
</dbReference>
<dbReference type="SUPFAM" id="SSF55874">
    <property type="entry name" value="ATPase domain of HSP90 chaperone/DNA topoisomerase II/histidine kinase"/>
    <property type="match status" value="1"/>
</dbReference>
<keyword evidence="9" id="KW-0472">Membrane</keyword>
<dbReference type="GO" id="GO:0005524">
    <property type="term" value="F:ATP binding"/>
    <property type="evidence" value="ECO:0007669"/>
    <property type="project" value="UniProtKB-KW"/>
</dbReference>
<evidence type="ECO:0000313" key="12">
    <source>
        <dbReference type="Proteomes" id="UP000198415"/>
    </source>
</evidence>
<dbReference type="EC" id="2.7.13.3" evidence="2"/>
<feature type="transmembrane region" description="Helical" evidence="9">
    <location>
        <begin position="55"/>
        <end position="76"/>
    </location>
</feature>
<keyword evidence="3" id="KW-0597">Phosphoprotein</keyword>
<keyword evidence="9" id="KW-1133">Transmembrane helix</keyword>
<organism evidence="11 12">
    <name type="scientific">Actinoplanes regularis</name>
    <dbReference type="NCBI Taxonomy" id="52697"/>
    <lineage>
        <taxon>Bacteria</taxon>
        <taxon>Bacillati</taxon>
        <taxon>Actinomycetota</taxon>
        <taxon>Actinomycetes</taxon>
        <taxon>Micromonosporales</taxon>
        <taxon>Micromonosporaceae</taxon>
        <taxon>Actinoplanes</taxon>
    </lineage>
</organism>
<protein>
    <recommendedName>
        <fullName evidence="2">histidine kinase</fullName>
        <ecNumber evidence="2">2.7.13.3</ecNumber>
    </recommendedName>
</protein>
<dbReference type="Pfam" id="PF07730">
    <property type="entry name" value="HisKA_3"/>
    <property type="match status" value="1"/>
</dbReference>
<dbReference type="SMART" id="SM00387">
    <property type="entry name" value="HATPase_c"/>
    <property type="match status" value="1"/>
</dbReference>
<dbReference type="InterPro" id="IPR025828">
    <property type="entry name" value="Put_sensor_dom"/>
</dbReference>
<evidence type="ECO:0000256" key="1">
    <source>
        <dbReference type="ARBA" id="ARBA00000085"/>
    </source>
</evidence>
<keyword evidence="8" id="KW-0902">Two-component regulatory system</keyword>
<gene>
    <name evidence="11" type="ORF">SAMN06264365_110146</name>
</gene>
<evidence type="ECO:0000256" key="2">
    <source>
        <dbReference type="ARBA" id="ARBA00012438"/>
    </source>
</evidence>
<evidence type="ECO:0000256" key="6">
    <source>
        <dbReference type="ARBA" id="ARBA00022777"/>
    </source>
</evidence>
<comment type="catalytic activity">
    <reaction evidence="1">
        <text>ATP + protein L-histidine = ADP + protein N-phospho-L-histidine.</text>
        <dbReference type="EC" id="2.7.13.3"/>
    </reaction>
</comment>
<dbReference type="Pfam" id="PF02518">
    <property type="entry name" value="HATPase_c"/>
    <property type="match status" value="1"/>
</dbReference>
<dbReference type="AlphaFoldDB" id="A0A239BUG3"/>
<keyword evidence="9" id="KW-0812">Transmembrane</keyword>
<dbReference type="Pfam" id="PF13796">
    <property type="entry name" value="Sensor"/>
    <property type="match status" value="1"/>
</dbReference>